<protein>
    <submittedName>
        <fullName evidence="2">Uncharacterized protein</fullName>
    </submittedName>
</protein>
<evidence type="ECO:0000256" key="1">
    <source>
        <dbReference type="SAM" id="MobiDB-lite"/>
    </source>
</evidence>
<sequence length="71" mass="7213">MTAVPQVKPAVAGAEAPTGTRGAGDAAAKGAGLNSSRVPTAAAAVIRPHVVVLRMSEVTAPSRNHWTRWAN</sequence>
<feature type="compositionally biased region" description="Low complexity" evidence="1">
    <location>
        <begin position="19"/>
        <end position="32"/>
    </location>
</feature>
<name>A0A493R1C0_9ACTN</name>
<accession>A0A493R1C0</accession>
<dbReference type="EMBL" id="MK303577">
    <property type="protein sequence ID" value="QBF51805.1"/>
    <property type="molecule type" value="Genomic_DNA"/>
</dbReference>
<dbReference type="AlphaFoldDB" id="A0A493R1C0"/>
<gene>
    <name evidence="2" type="primary">scaH9</name>
</gene>
<proteinExistence type="predicted"/>
<feature type="region of interest" description="Disordered" evidence="1">
    <location>
        <begin position="1"/>
        <end position="39"/>
    </location>
</feature>
<evidence type="ECO:0000313" key="2">
    <source>
        <dbReference type="EMBL" id="QBF51805.1"/>
    </source>
</evidence>
<reference evidence="2" key="1">
    <citation type="journal article" date="2019" name="Org. Biomol. Chem.">
        <title>Structure elucidation and biosynthetic gene cluster analysis of caniferolides A-D, new bioactive glycosylated 36-membered polyol macrolides from the marine-derived Streptomyces caniferus CA-271066.</title>
        <authorList>
            <person name="Perez-Victoria I."/>
            <person name="Oves-Costales D."/>
            <person name="Lacret R."/>
            <person name="Martin J."/>
            <person name="Sanchez-Hidalgo M."/>
            <person name="Diaz C."/>
            <person name="Cautain B."/>
            <person name="Vicente F."/>
            <person name="Genilloud O."/>
            <person name="Reyes F."/>
        </authorList>
    </citation>
    <scope>NUCLEOTIDE SEQUENCE</scope>
    <source>
        <strain evidence="2">CA-271066</strain>
    </source>
</reference>
<organism evidence="2">
    <name type="scientific">Streptomyces caniferus</name>
    <dbReference type="NCBI Taxonomy" id="285557"/>
    <lineage>
        <taxon>Bacteria</taxon>
        <taxon>Bacillati</taxon>
        <taxon>Actinomycetota</taxon>
        <taxon>Actinomycetes</taxon>
        <taxon>Kitasatosporales</taxon>
        <taxon>Streptomycetaceae</taxon>
        <taxon>Streptomyces</taxon>
    </lineage>
</organism>